<reference evidence="1 2" key="1">
    <citation type="submission" date="2024-01" db="EMBL/GenBank/DDBJ databases">
        <title>The genomes of 5 underutilized Papilionoideae crops provide insights into root nodulation and disease resistance.</title>
        <authorList>
            <person name="Yuan L."/>
        </authorList>
    </citation>
    <scope>NUCLEOTIDE SEQUENCE [LARGE SCALE GENOMIC DNA]</scope>
    <source>
        <strain evidence="1">LY-2023</strain>
        <tissue evidence="1">Leaf</tissue>
    </source>
</reference>
<proteinExistence type="predicted"/>
<dbReference type="AlphaFoldDB" id="A0AAN9IBY7"/>
<gene>
    <name evidence="1" type="ORF">RJT34_29154</name>
</gene>
<dbReference type="Proteomes" id="UP001359559">
    <property type="component" value="Unassembled WGS sequence"/>
</dbReference>
<protein>
    <submittedName>
        <fullName evidence="1">Uncharacterized protein</fullName>
    </submittedName>
</protein>
<dbReference type="EMBL" id="JAYKXN010000007">
    <property type="protein sequence ID" value="KAK7272514.1"/>
    <property type="molecule type" value="Genomic_DNA"/>
</dbReference>
<evidence type="ECO:0000313" key="2">
    <source>
        <dbReference type="Proteomes" id="UP001359559"/>
    </source>
</evidence>
<comment type="caution">
    <text evidence="1">The sequence shown here is derived from an EMBL/GenBank/DDBJ whole genome shotgun (WGS) entry which is preliminary data.</text>
</comment>
<accession>A0AAN9IBY7</accession>
<keyword evidence="2" id="KW-1185">Reference proteome</keyword>
<name>A0AAN9IBY7_CLITE</name>
<organism evidence="1 2">
    <name type="scientific">Clitoria ternatea</name>
    <name type="common">Butterfly pea</name>
    <dbReference type="NCBI Taxonomy" id="43366"/>
    <lineage>
        <taxon>Eukaryota</taxon>
        <taxon>Viridiplantae</taxon>
        <taxon>Streptophyta</taxon>
        <taxon>Embryophyta</taxon>
        <taxon>Tracheophyta</taxon>
        <taxon>Spermatophyta</taxon>
        <taxon>Magnoliopsida</taxon>
        <taxon>eudicotyledons</taxon>
        <taxon>Gunneridae</taxon>
        <taxon>Pentapetalae</taxon>
        <taxon>rosids</taxon>
        <taxon>fabids</taxon>
        <taxon>Fabales</taxon>
        <taxon>Fabaceae</taxon>
        <taxon>Papilionoideae</taxon>
        <taxon>50 kb inversion clade</taxon>
        <taxon>NPAAA clade</taxon>
        <taxon>indigoferoid/millettioid clade</taxon>
        <taxon>Phaseoleae</taxon>
        <taxon>Clitoria</taxon>
    </lineage>
</organism>
<evidence type="ECO:0000313" key="1">
    <source>
        <dbReference type="EMBL" id="KAK7272514.1"/>
    </source>
</evidence>
<sequence>MVEEFSSKDLDELESMVKCLLHLPEDQYIQYCAHFDCIEHTLAKLDDFNGTIANEKHSSLVAATKVDDLSNSSHNIREESSLHAFIVAKNRETQNRAPPKP</sequence>